<reference evidence="2 3" key="1">
    <citation type="submission" date="2019-03" db="EMBL/GenBank/DDBJ databases">
        <title>Draft genome sequences of novel Actinobacteria.</title>
        <authorList>
            <person name="Sahin N."/>
            <person name="Ay H."/>
            <person name="Saygin H."/>
        </authorList>
    </citation>
    <scope>NUCLEOTIDE SEQUENCE [LARGE SCALE GENOMIC DNA]</scope>
    <source>
        <strain evidence="2 3">CH32</strain>
    </source>
</reference>
<dbReference type="Gene3D" id="3.40.50.10490">
    <property type="entry name" value="Glucose-6-phosphate isomerase like protein, domain 1"/>
    <property type="match status" value="1"/>
</dbReference>
<evidence type="ECO:0000259" key="1">
    <source>
        <dbReference type="PROSITE" id="PS51071"/>
    </source>
</evidence>
<dbReference type="Gene3D" id="1.10.10.10">
    <property type="entry name" value="Winged helix-like DNA-binding domain superfamily/Winged helix DNA-binding domain"/>
    <property type="match status" value="1"/>
</dbReference>
<dbReference type="Proteomes" id="UP000295302">
    <property type="component" value="Unassembled WGS sequence"/>
</dbReference>
<dbReference type="Pfam" id="PF01418">
    <property type="entry name" value="HTH_6"/>
    <property type="match status" value="1"/>
</dbReference>
<organism evidence="2 3">
    <name type="scientific">Nonomuraea terrae</name>
    <dbReference type="NCBI Taxonomy" id="2530383"/>
    <lineage>
        <taxon>Bacteria</taxon>
        <taxon>Bacillati</taxon>
        <taxon>Actinomycetota</taxon>
        <taxon>Actinomycetes</taxon>
        <taxon>Streptosporangiales</taxon>
        <taxon>Streptosporangiaceae</taxon>
        <taxon>Nonomuraea</taxon>
    </lineage>
</organism>
<dbReference type="InterPro" id="IPR009057">
    <property type="entry name" value="Homeodomain-like_sf"/>
</dbReference>
<dbReference type="InterPro" id="IPR046348">
    <property type="entry name" value="SIS_dom_sf"/>
</dbReference>
<name>A0A4R4YK18_9ACTN</name>
<dbReference type="PANTHER" id="PTHR30514">
    <property type="entry name" value="GLUCOKINASE"/>
    <property type="match status" value="1"/>
</dbReference>
<dbReference type="PROSITE" id="PS51071">
    <property type="entry name" value="HTH_RPIR"/>
    <property type="match status" value="1"/>
</dbReference>
<dbReference type="InterPro" id="IPR000281">
    <property type="entry name" value="HTH_RpiR"/>
</dbReference>
<sequence length="299" mass="32515">MSRNQPGDNPLREQIASKLDELPPAERRVAEYLRDHAHEIIFATSGEIGAATGTSDATVIRTAKALGYSGLPGLKREAGRQAIGGTRPSARLRSRIDKAGPEAGSLMDHVFAEATERLLETRRLITEDDFVAALDLLMGAREIVSFGLGPSEMCAHYLTLRLRRLGRQARLINSTGFRLADDLLGLQKSDVMVLYVPGRLFNDVYVLLDHAQAVGAQVLLFSDALLPVLADRVTLTLTAVHSGSGYTGEGLSSLLLTDCLVLGLATRDRDRATSTSELLNSLRTALTEPRGRTTRRTRK</sequence>
<dbReference type="GO" id="GO:0003677">
    <property type="term" value="F:DNA binding"/>
    <property type="evidence" value="ECO:0007669"/>
    <property type="project" value="InterPro"/>
</dbReference>
<evidence type="ECO:0000313" key="2">
    <source>
        <dbReference type="EMBL" id="TDD44464.1"/>
    </source>
</evidence>
<gene>
    <name evidence="2" type="ORF">E1286_27075</name>
</gene>
<dbReference type="InterPro" id="IPR036388">
    <property type="entry name" value="WH-like_DNA-bd_sf"/>
</dbReference>
<dbReference type="EMBL" id="SMKQ01000099">
    <property type="protein sequence ID" value="TDD44464.1"/>
    <property type="molecule type" value="Genomic_DNA"/>
</dbReference>
<dbReference type="AlphaFoldDB" id="A0A4R4YK18"/>
<evidence type="ECO:0000313" key="3">
    <source>
        <dbReference type="Proteomes" id="UP000295302"/>
    </source>
</evidence>
<dbReference type="RefSeq" id="WP_132616768.1">
    <property type="nucleotide sequence ID" value="NZ_SMKQ01000099.1"/>
</dbReference>
<dbReference type="SUPFAM" id="SSF53697">
    <property type="entry name" value="SIS domain"/>
    <property type="match status" value="1"/>
</dbReference>
<feature type="domain" description="HTH rpiR-type" evidence="1">
    <location>
        <begin position="9"/>
        <end position="85"/>
    </location>
</feature>
<dbReference type="OrthoDB" id="3808596at2"/>
<keyword evidence="3" id="KW-1185">Reference proteome</keyword>
<protein>
    <submittedName>
        <fullName evidence="2">MurR/RpiR family transcriptional regulator</fullName>
    </submittedName>
</protein>
<proteinExistence type="predicted"/>
<dbReference type="GO" id="GO:0003700">
    <property type="term" value="F:DNA-binding transcription factor activity"/>
    <property type="evidence" value="ECO:0007669"/>
    <property type="project" value="InterPro"/>
</dbReference>
<accession>A0A4R4YK18</accession>
<dbReference type="InterPro" id="IPR047640">
    <property type="entry name" value="RpiR-like"/>
</dbReference>
<dbReference type="GO" id="GO:1901135">
    <property type="term" value="P:carbohydrate derivative metabolic process"/>
    <property type="evidence" value="ECO:0007669"/>
    <property type="project" value="InterPro"/>
</dbReference>
<dbReference type="GO" id="GO:0097367">
    <property type="term" value="F:carbohydrate derivative binding"/>
    <property type="evidence" value="ECO:0007669"/>
    <property type="project" value="InterPro"/>
</dbReference>
<comment type="caution">
    <text evidence="2">The sequence shown here is derived from an EMBL/GenBank/DDBJ whole genome shotgun (WGS) entry which is preliminary data.</text>
</comment>
<dbReference type="SUPFAM" id="SSF46689">
    <property type="entry name" value="Homeodomain-like"/>
    <property type="match status" value="1"/>
</dbReference>